<comment type="subcellular location">
    <subcellularLocation>
        <location evidence="1">Secreted</location>
    </subcellularLocation>
</comment>
<evidence type="ECO:0000256" key="1">
    <source>
        <dbReference type="ARBA" id="ARBA00004613"/>
    </source>
</evidence>
<evidence type="ECO:0000256" key="6">
    <source>
        <dbReference type="SAM" id="SignalP"/>
    </source>
</evidence>
<dbReference type="GO" id="GO:0007165">
    <property type="term" value="P:signal transduction"/>
    <property type="evidence" value="ECO:0007669"/>
    <property type="project" value="InterPro"/>
</dbReference>
<reference evidence="8" key="1">
    <citation type="journal article" date="2013" name="Nat. Genet.">
        <title>The Capsella rubella genome and the genomic consequences of rapid mating system evolution.</title>
        <authorList>
            <person name="Slotte T."/>
            <person name="Hazzouri K.M."/>
            <person name="Agren J.A."/>
            <person name="Koenig D."/>
            <person name="Maumus F."/>
            <person name="Guo Y.L."/>
            <person name="Steige K."/>
            <person name="Platts A.E."/>
            <person name="Escobar J.S."/>
            <person name="Newman L.K."/>
            <person name="Wang W."/>
            <person name="Mandakova T."/>
            <person name="Vello E."/>
            <person name="Smith L.M."/>
            <person name="Henz S.R."/>
            <person name="Steffen J."/>
            <person name="Takuno S."/>
            <person name="Brandvain Y."/>
            <person name="Coop G."/>
            <person name="Andolfatto P."/>
            <person name="Hu T.T."/>
            <person name="Blanchette M."/>
            <person name="Clark R.M."/>
            <person name="Quesneville H."/>
            <person name="Nordborg M."/>
            <person name="Gaut B.S."/>
            <person name="Lysak M.A."/>
            <person name="Jenkins J."/>
            <person name="Grimwood J."/>
            <person name="Chapman J."/>
            <person name="Prochnik S."/>
            <person name="Shu S."/>
            <person name="Rokhsar D."/>
            <person name="Schmutz J."/>
            <person name="Weigel D."/>
            <person name="Wright S.I."/>
        </authorList>
    </citation>
    <scope>NUCLEOTIDE SEQUENCE [LARGE SCALE GENOMIC DNA]</scope>
    <source>
        <strain evidence="8">cv. Monte Gargano</strain>
    </source>
</reference>
<organism evidence="7 8">
    <name type="scientific">Capsella rubella</name>
    <dbReference type="NCBI Taxonomy" id="81985"/>
    <lineage>
        <taxon>Eukaryota</taxon>
        <taxon>Viridiplantae</taxon>
        <taxon>Streptophyta</taxon>
        <taxon>Embryophyta</taxon>
        <taxon>Tracheophyta</taxon>
        <taxon>Spermatophyta</taxon>
        <taxon>Magnoliopsida</taxon>
        <taxon>eudicotyledons</taxon>
        <taxon>Gunneridae</taxon>
        <taxon>Pentapetalae</taxon>
        <taxon>rosids</taxon>
        <taxon>malvids</taxon>
        <taxon>Brassicales</taxon>
        <taxon>Brassicaceae</taxon>
        <taxon>Camelineae</taxon>
        <taxon>Capsella</taxon>
    </lineage>
</organism>
<evidence type="ECO:0000256" key="4">
    <source>
        <dbReference type="ARBA" id="ARBA00022729"/>
    </source>
</evidence>
<dbReference type="EMBL" id="KB870810">
    <property type="protein sequence ID" value="EOA22362.1"/>
    <property type="molecule type" value="Genomic_DNA"/>
</dbReference>
<accession>R0FIY0</accession>
<feature type="chain" id="PRO_5004341837" evidence="6">
    <location>
        <begin position="27"/>
        <end position="88"/>
    </location>
</feature>
<evidence type="ECO:0000256" key="5">
    <source>
        <dbReference type="ARBA" id="ARBA00023157"/>
    </source>
</evidence>
<dbReference type="STRING" id="81985.R0FIY0"/>
<name>R0FIY0_9BRAS</name>
<keyword evidence="8" id="KW-1185">Reference proteome</keyword>
<proteinExistence type="inferred from homology"/>
<gene>
    <name evidence="7" type="ORF">CARUB_v10002991mg</name>
</gene>
<evidence type="ECO:0000313" key="8">
    <source>
        <dbReference type="Proteomes" id="UP000029121"/>
    </source>
</evidence>
<evidence type="ECO:0000256" key="3">
    <source>
        <dbReference type="ARBA" id="ARBA00022525"/>
    </source>
</evidence>
<dbReference type="AlphaFoldDB" id="R0FIY0"/>
<protein>
    <submittedName>
        <fullName evidence="7">Uncharacterized protein</fullName>
    </submittedName>
</protein>
<evidence type="ECO:0000313" key="7">
    <source>
        <dbReference type="EMBL" id="EOA22362.1"/>
    </source>
</evidence>
<feature type="signal peptide" evidence="6">
    <location>
        <begin position="1"/>
        <end position="26"/>
    </location>
</feature>
<sequence>MKFGVSFMFYCVTTILILSLVRDVESKEKRMCDFKKVYPGKCGINGVWTCFTNIMQLPNRPKNVPIRNFACSDIPNTPDRTCKYLYEC</sequence>
<comment type="similarity">
    <text evidence="2">Belongs to the DEFL family.</text>
</comment>
<dbReference type="InterPro" id="IPR010682">
    <property type="entry name" value="SCRL"/>
</dbReference>
<keyword evidence="3" id="KW-0964">Secreted</keyword>
<keyword evidence="5" id="KW-1015">Disulfide bond</keyword>
<dbReference type="GO" id="GO:0005576">
    <property type="term" value="C:extracellular region"/>
    <property type="evidence" value="ECO:0007669"/>
    <property type="project" value="UniProtKB-SubCell"/>
</dbReference>
<dbReference type="Pfam" id="PF06876">
    <property type="entry name" value="SCRL"/>
    <property type="match status" value="1"/>
</dbReference>
<evidence type="ECO:0000256" key="2">
    <source>
        <dbReference type="ARBA" id="ARBA00006722"/>
    </source>
</evidence>
<dbReference type="Proteomes" id="UP000029121">
    <property type="component" value="Unassembled WGS sequence"/>
</dbReference>
<keyword evidence="4 6" id="KW-0732">Signal</keyword>